<evidence type="ECO:0008006" key="3">
    <source>
        <dbReference type="Google" id="ProtNLM"/>
    </source>
</evidence>
<reference evidence="1 2" key="1">
    <citation type="submission" date="2024-10" db="EMBL/GenBank/DDBJ databases">
        <title>Updated reference genomes for cyclostephanoid diatoms.</title>
        <authorList>
            <person name="Roberts W.R."/>
            <person name="Alverson A.J."/>
        </authorList>
    </citation>
    <scope>NUCLEOTIDE SEQUENCE [LARGE SCALE GENOMIC DNA]</scope>
    <source>
        <strain evidence="1 2">AJA010-31</strain>
    </source>
</reference>
<keyword evidence="2" id="KW-1185">Reference proteome</keyword>
<accession>A0ABD3NI86</accession>
<comment type="caution">
    <text evidence="1">The sequence shown here is derived from an EMBL/GenBank/DDBJ whole genome shotgun (WGS) entry which is preliminary data.</text>
</comment>
<dbReference type="AlphaFoldDB" id="A0ABD3NI86"/>
<protein>
    <recommendedName>
        <fullName evidence="3">DDE Tnp4 domain-containing protein</fullName>
    </recommendedName>
</protein>
<dbReference type="Proteomes" id="UP001530400">
    <property type="component" value="Unassembled WGS sequence"/>
</dbReference>
<evidence type="ECO:0000313" key="2">
    <source>
        <dbReference type="Proteomes" id="UP001530400"/>
    </source>
</evidence>
<proteinExistence type="predicted"/>
<gene>
    <name evidence="1" type="ORF">ACHAWO_001941</name>
</gene>
<evidence type="ECO:0000313" key="1">
    <source>
        <dbReference type="EMBL" id="KAL3775118.1"/>
    </source>
</evidence>
<name>A0ABD3NI86_9STRA</name>
<dbReference type="EMBL" id="JALLPJ020001166">
    <property type="protein sequence ID" value="KAL3775118.1"/>
    <property type="molecule type" value="Genomic_DNA"/>
</dbReference>
<organism evidence="1 2">
    <name type="scientific">Cyclotella atomus</name>
    <dbReference type="NCBI Taxonomy" id="382360"/>
    <lineage>
        <taxon>Eukaryota</taxon>
        <taxon>Sar</taxon>
        <taxon>Stramenopiles</taxon>
        <taxon>Ochrophyta</taxon>
        <taxon>Bacillariophyta</taxon>
        <taxon>Coscinodiscophyceae</taxon>
        <taxon>Thalassiosirophycidae</taxon>
        <taxon>Stephanodiscales</taxon>
        <taxon>Stephanodiscaceae</taxon>
        <taxon>Cyclotella</taxon>
    </lineage>
</organism>
<sequence>MRLSKWEMGLGTHYSFPPETVAAVLYDNSNVNPKTVFITLYWWKRYDKEFAMESRWHWHPDTIRSKLFKCCGQLAERKADKIVFDHFEEGQSQTFLAGIDCVHFEWQEGRTDPGSRWYSHKSNGPGLSYEVCVDAVKDRIVWTNGPFPAATHDITIFRGGTKKNGPATWHKSSLFHKMIVEKRLVDDSGYAGEPDKVSITLAGHLPQTKELFTRIKSRGESLFRAYKRLNIMGRVPFQHKGEQRGGSEELGSEFWRNSGRNSCSVPFSGIFGPGVAGLIF</sequence>